<reference evidence="3 5" key="1">
    <citation type="journal article" date="2014" name="Genome Announc.">
        <title>Draft Genome Sequence of Xylella fastidiosa Pear Leaf Scorch Strain in Taiwan.</title>
        <authorList>
            <person name="Su C.C."/>
            <person name="Deng W.L."/>
            <person name="Jan F.J."/>
            <person name="Chang C.J."/>
            <person name="Huang H."/>
            <person name="Chen J."/>
        </authorList>
    </citation>
    <scope>NUCLEOTIDE SEQUENCE [LARGE SCALE GENOMIC DNA]</scope>
    <source>
        <strain evidence="3 5">PLS229</strain>
    </source>
</reference>
<evidence type="ECO:0000313" key="6">
    <source>
        <dbReference type="Proteomes" id="UP001430701"/>
    </source>
</evidence>
<dbReference type="PANTHER" id="PTHR34700">
    <property type="entry name" value="POTASSIUM BINDING PROTEIN KBP"/>
    <property type="match status" value="1"/>
</dbReference>
<dbReference type="Pfam" id="PF01476">
    <property type="entry name" value="LysM"/>
    <property type="match status" value="1"/>
</dbReference>
<gene>
    <name evidence="3" type="ORF">AF72_10400</name>
    <name evidence="4" type="ORF">LPH55_07175</name>
</gene>
<keyword evidence="6" id="KW-1185">Reference proteome</keyword>
<evidence type="ECO:0000313" key="4">
    <source>
        <dbReference type="EMBL" id="MCD8473241.1"/>
    </source>
</evidence>
<dbReference type="InterPro" id="IPR036779">
    <property type="entry name" value="LysM_dom_sf"/>
</dbReference>
<feature type="chain" id="PRO_5004991139" evidence="1">
    <location>
        <begin position="23"/>
        <end position="386"/>
    </location>
</feature>
<proteinExistence type="predicted"/>
<dbReference type="EMBL" id="JAJPPU010000002">
    <property type="protein sequence ID" value="MCD8473241.1"/>
    <property type="molecule type" value="Genomic_DNA"/>
</dbReference>
<dbReference type="GeneID" id="68900129"/>
<accession>Z9JHV9</accession>
<dbReference type="InterPro" id="IPR018392">
    <property type="entry name" value="LysM"/>
</dbReference>
<dbReference type="STRING" id="1444770.AF72_10400"/>
<dbReference type="OrthoDB" id="9765158at2"/>
<comment type="caution">
    <text evidence="3">The sequence shown here is derived from an EMBL/GenBank/DDBJ whole genome shotgun (WGS) entry which is preliminary data.</text>
</comment>
<name>Z9JHV9_9GAMM</name>
<evidence type="ECO:0000313" key="5">
    <source>
        <dbReference type="Proteomes" id="UP000020406"/>
    </source>
</evidence>
<dbReference type="Gene3D" id="3.10.350.10">
    <property type="entry name" value="LysM domain"/>
    <property type="match status" value="1"/>
</dbReference>
<dbReference type="eggNOG" id="COG1652">
    <property type="taxonomic scope" value="Bacteria"/>
</dbReference>
<dbReference type="RefSeq" id="WP_038272062.1">
    <property type="nucleotide sequence ID" value="NZ_CP053627.1"/>
</dbReference>
<sequence>MFNLFRTAAVAALLTVTTYAVALETGDKHSDTYTVQKGDTLWSLAQRFLKKPWLWPEIWQANPQISNPHLIYPGDIISLAYMNHAANGVAQADLRQAIQPGPRQDAPINAIPLAQIEPFLKDLHVIDSFEQLPYVVGLEEGRLRGTYGQAAYAVGLIDAQPGQRYAVLRPTVSYSLPKPTEDLMMDNQPTINSGLLWKEYVAPSKHREFLGYELAQINVATVTQVGHAPQATTLSLQKGGREVRAGDRLVPVQAQSYDLQFFPHPPDDALLKDADLRVLAVADAFIASGQRDVITISGGTRNGINNGTVFSIWRQGRYINDRIGHRAATSRFDDSFKGAQGTVLQPDEYAAHAMVFRTFNNVSYALVMDAVKPVKVGYTLRHPDAQ</sequence>
<dbReference type="Proteomes" id="UP000020406">
    <property type="component" value="Unassembled WGS sequence"/>
</dbReference>
<dbReference type="EMBL" id="JDSQ01000018">
    <property type="protein sequence ID" value="EWS77558.1"/>
    <property type="molecule type" value="Genomic_DNA"/>
</dbReference>
<dbReference type="PANTHER" id="PTHR34700:SF4">
    <property type="entry name" value="PHAGE-LIKE ELEMENT PBSX PROTEIN XKDP"/>
    <property type="match status" value="1"/>
</dbReference>
<organism evidence="3 5">
    <name type="scientific">Xylella taiwanensis</name>
    <dbReference type="NCBI Taxonomy" id="1444770"/>
    <lineage>
        <taxon>Bacteria</taxon>
        <taxon>Pseudomonadati</taxon>
        <taxon>Pseudomonadota</taxon>
        <taxon>Gammaproteobacteria</taxon>
        <taxon>Lysobacterales</taxon>
        <taxon>Lysobacteraceae</taxon>
        <taxon>Xylella</taxon>
    </lineage>
</organism>
<dbReference type="CDD" id="cd00118">
    <property type="entry name" value="LysM"/>
    <property type="match status" value="1"/>
</dbReference>
<dbReference type="KEGG" id="xtw:AB672_02400"/>
<evidence type="ECO:0000313" key="3">
    <source>
        <dbReference type="EMBL" id="EWS77558.1"/>
    </source>
</evidence>
<evidence type="ECO:0000259" key="2">
    <source>
        <dbReference type="PROSITE" id="PS51782"/>
    </source>
</evidence>
<dbReference type="SMART" id="SM00257">
    <property type="entry name" value="LysM"/>
    <property type="match status" value="1"/>
</dbReference>
<feature type="domain" description="LysM" evidence="2">
    <location>
        <begin position="31"/>
        <end position="79"/>
    </location>
</feature>
<dbReference type="Proteomes" id="UP001430701">
    <property type="component" value="Unassembled WGS sequence"/>
</dbReference>
<reference evidence="4" key="2">
    <citation type="submission" date="2021-11" db="EMBL/GenBank/DDBJ databases">
        <title>Genome sequence of Xylella taiwanensis PLS432.</title>
        <authorList>
            <person name="Weng L.-W."/>
            <person name="Su C.-C."/>
            <person name="Tsai C.-W."/>
            <person name="Kuo C.-H."/>
        </authorList>
    </citation>
    <scope>NUCLEOTIDE SEQUENCE</scope>
    <source>
        <strain evidence="4">PLS432</strain>
    </source>
</reference>
<dbReference type="AlphaFoldDB" id="Z9JHV9"/>
<feature type="signal peptide" evidence="1">
    <location>
        <begin position="1"/>
        <end position="22"/>
    </location>
</feature>
<dbReference type="InterPro" id="IPR052196">
    <property type="entry name" value="Bact_Kbp"/>
</dbReference>
<dbReference type="SUPFAM" id="SSF54106">
    <property type="entry name" value="LysM domain"/>
    <property type="match status" value="1"/>
</dbReference>
<dbReference type="PATRIC" id="fig|1444770.3.peg.2469"/>
<protein>
    <submittedName>
        <fullName evidence="4">LysM peptidoglycan-binding domain-containing protein</fullName>
    </submittedName>
    <submittedName>
        <fullName evidence="3">Peptidoglycan-binding protein LysM</fullName>
    </submittedName>
</protein>
<keyword evidence="1" id="KW-0732">Signal</keyword>
<dbReference type="PROSITE" id="PS51782">
    <property type="entry name" value="LYSM"/>
    <property type="match status" value="1"/>
</dbReference>
<evidence type="ECO:0000256" key="1">
    <source>
        <dbReference type="SAM" id="SignalP"/>
    </source>
</evidence>